<dbReference type="AlphaFoldDB" id="V6SHI1"/>
<comment type="caution">
    <text evidence="2">The sequence shown here is derived from an EMBL/GenBank/DDBJ whole genome shotgun (WGS) entry which is preliminary data.</text>
</comment>
<gene>
    <name evidence="2" type="ORF">FLJC2902T_29490</name>
</gene>
<dbReference type="RefSeq" id="WP_023580494.1">
    <property type="nucleotide sequence ID" value="NZ_AVGG01000021.1"/>
</dbReference>
<evidence type="ECO:0000313" key="3">
    <source>
        <dbReference type="Proteomes" id="UP000018004"/>
    </source>
</evidence>
<evidence type="ECO:0000259" key="1">
    <source>
        <dbReference type="Pfam" id="PF00534"/>
    </source>
</evidence>
<dbReference type="eggNOG" id="COG0438">
    <property type="taxonomic scope" value="Bacteria"/>
</dbReference>
<dbReference type="InterPro" id="IPR001296">
    <property type="entry name" value="Glyco_trans_1"/>
</dbReference>
<proteinExistence type="predicted"/>
<dbReference type="GO" id="GO:0016757">
    <property type="term" value="F:glycosyltransferase activity"/>
    <property type="evidence" value="ECO:0007669"/>
    <property type="project" value="InterPro"/>
</dbReference>
<feature type="domain" description="Glycosyl transferase family 1" evidence="1">
    <location>
        <begin position="153"/>
        <end position="316"/>
    </location>
</feature>
<organism evidence="2 3">
    <name type="scientific">Flavobacterium limnosediminis JC2902</name>
    <dbReference type="NCBI Taxonomy" id="1341181"/>
    <lineage>
        <taxon>Bacteria</taxon>
        <taxon>Pseudomonadati</taxon>
        <taxon>Bacteroidota</taxon>
        <taxon>Flavobacteriia</taxon>
        <taxon>Flavobacteriales</taxon>
        <taxon>Flavobacteriaceae</taxon>
        <taxon>Flavobacterium</taxon>
    </lineage>
</organism>
<dbReference type="Gene3D" id="3.40.50.2000">
    <property type="entry name" value="Glycogen Phosphorylase B"/>
    <property type="match status" value="2"/>
</dbReference>
<dbReference type="PATRIC" id="fig|1341181.4.peg.2899"/>
<name>V6SHI1_9FLAO</name>
<evidence type="ECO:0000313" key="2">
    <source>
        <dbReference type="EMBL" id="ESU26046.1"/>
    </source>
</evidence>
<dbReference type="Pfam" id="PF00534">
    <property type="entry name" value="Glycos_transf_1"/>
    <property type="match status" value="1"/>
</dbReference>
<dbReference type="PANTHER" id="PTHR45947:SF3">
    <property type="entry name" value="SULFOQUINOVOSYL TRANSFERASE SQD2"/>
    <property type="match status" value="1"/>
</dbReference>
<reference evidence="2 3" key="1">
    <citation type="submission" date="2013-08" db="EMBL/GenBank/DDBJ databases">
        <title>Flavobacterium limnosediminis JC2902 genome sequencing.</title>
        <authorList>
            <person name="Lee K."/>
            <person name="Yi H."/>
            <person name="Park S."/>
            <person name="Chun J."/>
        </authorList>
    </citation>
    <scope>NUCLEOTIDE SEQUENCE [LARGE SCALE GENOMIC DNA]</scope>
    <source>
        <strain evidence="2 3">JC2902</strain>
    </source>
</reference>
<dbReference type="SUPFAM" id="SSF53756">
    <property type="entry name" value="UDP-Glycosyltransferase/glycogen phosphorylase"/>
    <property type="match status" value="1"/>
</dbReference>
<protein>
    <submittedName>
        <fullName evidence="2">Glycosyl transferase, group 1 family protein</fullName>
    </submittedName>
</protein>
<dbReference type="Proteomes" id="UP000018004">
    <property type="component" value="Unassembled WGS sequence"/>
</dbReference>
<dbReference type="CDD" id="cd03801">
    <property type="entry name" value="GT4_PimA-like"/>
    <property type="match status" value="1"/>
</dbReference>
<dbReference type="EMBL" id="AVGG01000021">
    <property type="protein sequence ID" value="ESU26046.1"/>
    <property type="molecule type" value="Genomic_DNA"/>
</dbReference>
<dbReference type="OrthoDB" id="139410at2"/>
<keyword evidence="2" id="KW-0808">Transferase</keyword>
<dbReference type="STRING" id="1341181.FLJC2902T_29490"/>
<sequence>MKNLLYLGNKLSGKGLNVTTIETLSNHLIWEGYSVASASDKKNPSLRLLDMLWAVIQSRKTDYVLIDTYSTSAFWYAFLVSQLCGVLGKKYIPILHGGNLPNRLKSNPKLCSMLFGNAYKNVAPSHYLLHEFEKAGFENLVFIPNSMEIQKYPFKERKQLQPKLLWVRAFADIYNPLMAVDVLKEVKKKYPDAQLCMVGPDKDGSGEQSKQYALEQGCDVRFTGRLAKEEWITLSKSYDIFLNTTHFDNTPVSVMEAMALGLPVVSTNVGGIPFLLKDKKDALLVGDGDVEGMVKAIRVLLGNQDMVQTMTRNARAKAEQWDWNVVKEQWKGLFVSG</sequence>
<keyword evidence="3" id="KW-1185">Reference proteome</keyword>
<dbReference type="PANTHER" id="PTHR45947">
    <property type="entry name" value="SULFOQUINOVOSYL TRANSFERASE SQD2"/>
    <property type="match status" value="1"/>
</dbReference>
<dbReference type="InterPro" id="IPR050194">
    <property type="entry name" value="Glycosyltransferase_grp1"/>
</dbReference>
<accession>V6SHI1</accession>